<keyword evidence="2" id="KW-0326">Glycosidase</keyword>
<dbReference type="EC" id="3.2.1.23" evidence="2"/>
<dbReference type="GO" id="GO:0004565">
    <property type="term" value="F:beta-galactosidase activity"/>
    <property type="evidence" value="ECO:0007669"/>
    <property type="project" value="UniProtKB-EC"/>
</dbReference>
<organism evidence="2">
    <name type="scientific">hydrothermal vent metagenome</name>
    <dbReference type="NCBI Taxonomy" id="652676"/>
    <lineage>
        <taxon>unclassified sequences</taxon>
        <taxon>metagenomes</taxon>
        <taxon>ecological metagenomes</taxon>
    </lineage>
</organism>
<dbReference type="Pfam" id="PF02836">
    <property type="entry name" value="Glyco_hydro_2_C"/>
    <property type="match status" value="1"/>
</dbReference>
<evidence type="ECO:0000313" key="2">
    <source>
        <dbReference type="EMBL" id="VAX37737.1"/>
    </source>
</evidence>
<dbReference type="InterPro" id="IPR006103">
    <property type="entry name" value="Glyco_hydro_2_cat"/>
</dbReference>
<dbReference type="AlphaFoldDB" id="A0A3B1E4W6"/>
<dbReference type="GO" id="GO:0005975">
    <property type="term" value="P:carbohydrate metabolic process"/>
    <property type="evidence" value="ECO:0007669"/>
    <property type="project" value="InterPro"/>
</dbReference>
<proteinExistence type="predicted"/>
<accession>A0A3B1E4W6</accession>
<gene>
    <name evidence="2" type="ORF">MNBD_UNCLBAC01-180</name>
</gene>
<evidence type="ECO:0000259" key="1">
    <source>
        <dbReference type="Pfam" id="PF02836"/>
    </source>
</evidence>
<dbReference type="EMBL" id="UOGJ01000136">
    <property type="protein sequence ID" value="VAX37737.1"/>
    <property type="molecule type" value="Genomic_DNA"/>
</dbReference>
<dbReference type="Gene3D" id="3.20.20.80">
    <property type="entry name" value="Glycosidases"/>
    <property type="match status" value="1"/>
</dbReference>
<keyword evidence="2" id="KW-0378">Hydrolase</keyword>
<reference evidence="2" key="1">
    <citation type="submission" date="2018-06" db="EMBL/GenBank/DDBJ databases">
        <authorList>
            <person name="Zhirakovskaya E."/>
        </authorList>
    </citation>
    <scope>NUCLEOTIDE SEQUENCE</scope>
</reference>
<sequence length="407" mass="46771">MKKYRFKTLLLTLLIGVFGIVKFIPICNGAEVTVQKNKQGNWELLVDKEPYFIKGISYTVSKVGESPEAGYAWNDWAFSDVNKNGKIDGPYDSWVDVNDNNRQDASEPIVGDFQLMKEMGVNTLRWYHNSYREQKANKELLRDLYSSYGIRTAVGDFLGAYTIGSGALWQEGTDYRNIDQQNRMLESVKKMVIEHKDEPYLLFWILGNENNLHFTQTNAGKYPEAYAKFLNKAADLIHQLDGQHPVALVNGDDKLVKYYGKFAKNIDIFGTNAYRGADGFGDLWENVKKNYDKPVLITEYGFNKGIYEEKALKYHRGCWLDIVKNKSNITGSGNSIGGMVFEWLDRWWTAGDPKHHAPIDISTEMGPYSWDQEYIGITTQGDGSQSPFLRKFRKTYFLYKNELWSNL</sequence>
<name>A0A3B1E4W6_9ZZZZ</name>
<protein>
    <submittedName>
        <fullName evidence="2">Beta-galactosidase</fullName>
        <ecNumber evidence="2">3.2.1.23</ecNumber>
    </submittedName>
</protein>
<feature type="domain" description="Glycoside hydrolase family 2 catalytic" evidence="1">
    <location>
        <begin position="108"/>
        <end position="304"/>
    </location>
</feature>
<dbReference type="InterPro" id="IPR017853">
    <property type="entry name" value="GH"/>
</dbReference>
<dbReference type="SUPFAM" id="SSF51445">
    <property type="entry name" value="(Trans)glycosidases"/>
    <property type="match status" value="1"/>
</dbReference>